<dbReference type="EMBL" id="CP018082">
    <property type="protein sequence ID" value="APE34838.1"/>
    <property type="molecule type" value="Genomic_DNA"/>
</dbReference>
<dbReference type="KEGG" id="nsl:BOX37_13780"/>
<gene>
    <name evidence="2" type="ORF">BOX37_13780</name>
</gene>
<feature type="region of interest" description="Disordered" evidence="1">
    <location>
        <begin position="40"/>
        <end position="59"/>
    </location>
</feature>
<name>A0A1J0VS34_9NOCA</name>
<protein>
    <submittedName>
        <fullName evidence="2">Uncharacterized protein</fullName>
    </submittedName>
</protein>
<evidence type="ECO:0000256" key="1">
    <source>
        <dbReference type="SAM" id="MobiDB-lite"/>
    </source>
</evidence>
<proteinExistence type="predicted"/>
<organism evidence="2 3">
    <name type="scientific">Nocardia mangyaensis</name>
    <dbReference type="NCBI Taxonomy" id="2213200"/>
    <lineage>
        <taxon>Bacteria</taxon>
        <taxon>Bacillati</taxon>
        <taxon>Actinomycetota</taxon>
        <taxon>Actinomycetes</taxon>
        <taxon>Mycobacteriales</taxon>
        <taxon>Nocardiaceae</taxon>
        <taxon>Nocardia</taxon>
    </lineage>
</organism>
<accession>A0A1J0VS34</accession>
<reference evidence="2" key="1">
    <citation type="submission" date="2016-11" db="EMBL/GenBank/DDBJ databases">
        <authorList>
            <person name="Jaros S."/>
            <person name="Januszkiewicz K."/>
            <person name="Wedrychowicz H."/>
        </authorList>
    </citation>
    <scope>NUCLEOTIDE SEQUENCE [LARGE SCALE GENOMIC DNA]</scope>
    <source>
        <strain evidence="2">Y48</strain>
    </source>
</reference>
<dbReference type="AlphaFoldDB" id="A0A1J0VS34"/>
<dbReference type="Proteomes" id="UP000183810">
    <property type="component" value="Chromosome"/>
</dbReference>
<keyword evidence="3" id="KW-1185">Reference proteome</keyword>
<evidence type="ECO:0000313" key="3">
    <source>
        <dbReference type="Proteomes" id="UP000183810"/>
    </source>
</evidence>
<evidence type="ECO:0000313" key="2">
    <source>
        <dbReference type="EMBL" id="APE34838.1"/>
    </source>
</evidence>
<sequence length="59" mass="6624">MVPLDPDRIEHWRQVVADREPLARAQLDAIAAVLDRVRARKRAATDHGSSDPHQYPNAA</sequence>